<feature type="transmembrane region" description="Helical" evidence="6">
    <location>
        <begin position="23"/>
        <end position="45"/>
    </location>
</feature>
<gene>
    <name evidence="8" type="ORF">AJ79_00026</name>
</gene>
<evidence type="ECO:0000256" key="4">
    <source>
        <dbReference type="ARBA" id="ARBA00023136"/>
    </source>
</evidence>
<accession>A0A2B7YD83</accession>
<evidence type="ECO:0000313" key="8">
    <source>
        <dbReference type="EMBL" id="PGH18993.1"/>
    </source>
</evidence>
<keyword evidence="2 6" id="KW-0812">Transmembrane</keyword>
<comment type="caution">
    <text evidence="8">The sequence shown here is derived from an EMBL/GenBank/DDBJ whole genome shotgun (WGS) entry which is preliminary data.</text>
</comment>
<dbReference type="InterPro" id="IPR049326">
    <property type="entry name" value="Rhodopsin_dom_fungi"/>
</dbReference>
<evidence type="ECO:0000256" key="6">
    <source>
        <dbReference type="SAM" id="Phobius"/>
    </source>
</evidence>
<dbReference type="Pfam" id="PF20684">
    <property type="entry name" value="Fung_rhodopsin"/>
    <property type="match status" value="1"/>
</dbReference>
<dbReference type="STRING" id="1447875.A0A2B7YD83"/>
<dbReference type="PANTHER" id="PTHR33048">
    <property type="entry name" value="PTH11-LIKE INTEGRAL MEMBRANE PROTEIN (AFU_ORTHOLOGUE AFUA_5G11245)"/>
    <property type="match status" value="1"/>
</dbReference>
<feature type="transmembrane region" description="Helical" evidence="6">
    <location>
        <begin position="71"/>
        <end position="96"/>
    </location>
</feature>
<protein>
    <recommendedName>
        <fullName evidence="7">Rhodopsin domain-containing protein</fullName>
    </recommendedName>
</protein>
<evidence type="ECO:0000256" key="1">
    <source>
        <dbReference type="ARBA" id="ARBA00004141"/>
    </source>
</evidence>
<name>A0A2B7YD83_9EURO</name>
<evidence type="ECO:0000256" key="3">
    <source>
        <dbReference type="ARBA" id="ARBA00022989"/>
    </source>
</evidence>
<feature type="domain" description="Rhodopsin" evidence="7">
    <location>
        <begin position="2"/>
        <end position="171"/>
    </location>
</feature>
<dbReference type="InterPro" id="IPR052337">
    <property type="entry name" value="SAT4-like"/>
</dbReference>
<dbReference type="GO" id="GO:0016020">
    <property type="term" value="C:membrane"/>
    <property type="evidence" value="ECO:0007669"/>
    <property type="project" value="UniProtKB-SubCell"/>
</dbReference>
<dbReference type="AlphaFoldDB" id="A0A2B7YD83"/>
<organism evidence="8 9">
    <name type="scientific">Helicocarpus griseus UAMH5409</name>
    <dbReference type="NCBI Taxonomy" id="1447875"/>
    <lineage>
        <taxon>Eukaryota</taxon>
        <taxon>Fungi</taxon>
        <taxon>Dikarya</taxon>
        <taxon>Ascomycota</taxon>
        <taxon>Pezizomycotina</taxon>
        <taxon>Eurotiomycetes</taxon>
        <taxon>Eurotiomycetidae</taxon>
        <taxon>Onygenales</taxon>
        <taxon>Ajellomycetaceae</taxon>
        <taxon>Helicocarpus</taxon>
    </lineage>
</organism>
<dbReference type="OrthoDB" id="2496787at2759"/>
<proteinExistence type="inferred from homology"/>
<feature type="transmembrane region" description="Helical" evidence="6">
    <location>
        <begin position="108"/>
        <end position="126"/>
    </location>
</feature>
<evidence type="ECO:0000259" key="7">
    <source>
        <dbReference type="Pfam" id="PF20684"/>
    </source>
</evidence>
<comment type="similarity">
    <text evidence="5">Belongs to the SAT4 family.</text>
</comment>
<reference evidence="8 9" key="1">
    <citation type="submission" date="2017-10" db="EMBL/GenBank/DDBJ databases">
        <title>Comparative genomics in systemic dimorphic fungi from Ajellomycetaceae.</title>
        <authorList>
            <person name="Munoz J.F."/>
            <person name="Mcewen J.G."/>
            <person name="Clay O.K."/>
            <person name="Cuomo C.A."/>
        </authorList>
    </citation>
    <scope>NUCLEOTIDE SEQUENCE [LARGE SCALE GENOMIC DNA]</scope>
    <source>
        <strain evidence="8 9">UAMH5409</strain>
    </source>
</reference>
<keyword evidence="9" id="KW-1185">Reference proteome</keyword>
<dbReference type="Proteomes" id="UP000223968">
    <property type="component" value="Unassembled WGS sequence"/>
</dbReference>
<dbReference type="EMBL" id="PDNB01000001">
    <property type="protein sequence ID" value="PGH18993.1"/>
    <property type="molecule type" value="Genomic_DNA"/>
</dbReference>
<evidence type="ECO:0000313" key="9">
    <source>
        <dbReference type="Proteomes" id="UP000223968"/>
    </source>
</evidence>
<comment type="subcellular location">
    <subcellularLocation>
        <location evidence="1">Membrane</location>
        <topology evidence="1">Multi-pass membrane protein</topology>
    </subcellularLocation>
</comment>
<keyword evidence="3 6" id="KW-1133">Transmembrane helix</keyword>
<keyword evidence="4 6" id="KW-0472">Membrane</keyword>
<evidence type="ECO:0000256" key="5">
    <source>
        <dbReference type="ARBA" id="ARBA00038359"/>
    </source>
</evidence>
<dbReference type="PANTHER" id="PTHR33048:SF160">
    <property type="entry name" value="SAT4 FAMILY MEMBRANE PROTEIN"/>
    <property type="match status" value="1"/>
</dbReference>
<sequence length="267" mass="29335">MNVTKVSILFFYLRIFTSRDFKVIAYSVMGITVAYGTAVVLAVLFQCQPVHMAWKHWDGEHEDAKCANINLIGWISAAINIVLDVIIIVLPVRELFRLALSTKKKLHILLMFGVGFFVTIVSAIRLKSFLQFGNSHNITWDHVEAGYWSTIEGHASIFCACMPAIRALLRKLSPSLFGDRTSSANTRDNRSTGVKFGGSAGGGRVFSHGGGPQSPLASPTKKVSAGWSESDVFPLVERGDWDGGHAQGMNDMRGFGSYTTIKSNFKK</sequence>
<evidence type="ECO:0000256" key="2">
    <source>
        <dbReference type="ARBA" id="ARBA00022692"/>
    </source>
</evidence>